<name>A0A9C7BQG5_9VIRU</name>
<organism evidence="2">
    <name type="scientific">Melicertus latisulcatus pemonivirus</name>
    <dbReference type="NCBI Taxonomy" id="2984278"/>
    <lineage>
        <taxon>Viruses</taxon>
        <taxon>Viruses incertae sedis</taxon>
        <taxon>Naldaviricetes</taxon>
        <taxon>Nimaviridae</taxon>
    </lineage>
</organism>
<feature type="transmembrane region" description="Helical" evidence="1">
    <location>
        <begin position="903"/>
        <end position="923"/>
    </location>
</feature>
<evidence type="ECO:0000313" key="2">
    <source>
        <dbReference type="EMBL" id="BDT62505.1"/>
    </source>
</evidence>
<dbReference type="EMBL" id="LC738875">
    <property type="protein sequence ID" value="BDT62505.1"/>
    <property type="molecule type" value="Genomic_DNA"/>
</dbReference>
<keyword evidence="1" id="KW-0812">Transmembrane</keyword>
<keyword evidence="1" id="KW-1133">Transmembrane helix</keyword>
<protein>
    <submittedName>
        <fullName evidence="2">Wsv011-like protein</fullName>
    </submittedName>
</protein>
<feature type="transmembrane region" description="Helical" evidence="1">
    <location>
        <begin position="1095"/>
        <end position="1112"/>
    </location>
</feature>
<feature type="transmembrane region" description="Helical" evidence="1">
    <location>
        <begin position="1118"/>
        <end position="1136"/>
    </location>
</feature>
<keyword evidence="1" id="KW-0472">Membrane</keyword>
<proteinExistence type="predicted"/>
<accession>A0A9C7BQG5</accession>
<sequence>MDVVQDIDKIVSTPVMTVIVTGTLRRVDSATEIVVGSEATGNILRKAEINTEGVDRVAFIEKVSRARDEVQGIFEDIHKMYWTGSFDVTPDAVDSVYSLATMLYDPDILRSLMSAGRDQKESRRRVPGDEQLLSILSDPVCQFAASTTALLASVEEKLDITGGTTGLLKRTIDAVESSPSPLDSLLSNSNLSAKLRDRSRRARHVDGSPATHDLLSEIVRRASHIKRSPAPHHPELLSVFGGSIGIGLPITGSVEATNHHERYLTHIMKVALRQFGPFATGSDISQADPTPAIVRAFERALGTLAVSLGSPSPISTVRLCRDEGSTLAIRHESELLYGDHQALFAYKYARRRAHDFATSTSMVPESYAISDTPSELVLLKTNDKNGSGRLELDVQVFINRLAFGAGWDDHMSERRADMLLPIPVHDEQYTDPEYLLADSDFYPGGGGSAQMALTFVSAFLRDTAGSIFSEIQTDDSERKDLDDPTHRPTIARRVWAKTLRVARQAERYASHALGMGNGTIDAIMIQLLLSRVIDGVHEVRHSGIQRTNYSLHLQTKQTPSHNNHRLHLHHYHNGASSTSPDIVGRIRWVGEYSLSGFQIGGIGGGNNNLEANVAFDTTDVTIVWDGQRAEPINVVYTGRRIHHHRNHVRPQTVVAHRNRRRNRLNELSSTTGTVDGRVLLDAKPDSRPLSNLTLGGISRGFFAESRDALEVTALRAATRDASVSMRELSESIRTIEATTSEAVELRRSMVETFENADATTVSVDRATGELAVASSGRPLLEETRALASNTRSASDVLGDLGIDISPAVDEPFAAEMAETYPNSDILQADQTVRQVAESLPRSDLETFREAELEIERSPVPGDGGGIHDDRLVSALSNSKTNAQLEKTLGRRVGDGVLTFAGRYGVTLVVGGIVAGSVAPSIVARMHSSRGAHLNVKTNTLAGKVQSYKIVDFSCRDKTVGNTDSAEHPFAREIEHGIKVNPDTHNASGSIIRLNGRQSQYPAYAPVCGETDAAIGECGTWAVFDRGYALPVVASMADLPPGTSLSCEAGFSLPQAVADVAIDIGADVTTDIARAAIQVVDTVGTSILSKFLSSPLFFIGLPIIVGLATGFGYRSFPHGILAGVTLLIILLVIRYFFGTGPLTRAGSINEAVISKTGSQNRKAVADSGRKSSKILAEEKGERGRLRQLPPRQSLLLGIATVCDQETLNRLLLG</sequence>
<reference evidence="2" key="1">
    <citation type="submission" date="2022-10" db="EMBL/GenBank/DDBJ databases">
        <title>Genome sequences of endogenous nimaviruses in decapod crustaceans.</title>
        <authorList>
            <person name="Kawato S."/>
            <person name="Nozaki R."/>
            <person name="Kondo H."/>
            <person name="Hirono I."/>
        </authorList>
    </citation>
    <scope>NUCLEOTIDE SEQUENCE</scope>
    <source>
        <strain evidence="2">Okinawa2016</strain>
    </source>
</reference>
<evidence type="ECO:0000256" key="1">
    <source>
        <dbReference type="SAM" id="Phobius"/>
    </source>
</evidence>